<dbReference type="InterPro" id="IPR013825">
    <property type="entry name" value="Topo_IA_cen_sub2"/>
</dbReference>
<dbReference type="Proteomes" id="UP000283374">
    <property type="component" value="Unassembled WGS sequence"/>
</dbReference>
<comment type="similarity">
    <text evidence="2 8">Belongs to the type IA topoisomerase family.</text>
</comment>
<keyword evidence="7 8" id="KW-0413">Isomerase</keyword>
<evidence type="ECO:0000256" key="7">
    <source>
        <dbReference type="ARBA" id="ARBA00023235"/>
    </source>
</evidence>
<protein>
    <recommendedName>
        <fullName evidence="8">DNA topoisomerase 1</fullName>
        <ecNumber evidence="8">5.6.2.1</ecNumber>
    </recommendedName>
    <alternativeName>
        <fullName evidence="8">DNA topoisomerase I</fullName>
    </alternativeName>
</protein>
<dbReference type="RefSeq" id="WP_118768546.1">
    <property type="nucleotide sequence ID" value="NZ_QWKP01000221.1"/>
</dbReference>
<feature type="site" description="Interaction with DNA" evidence="8">
    <location>
        <position position="35"/>
    </location>
</feature>
<gene>
    <name evidence="8 12" type="primary">topA</name>
    <name evidence="12" type="ORF">D1825_16685</name>
</gene>
<dbReference type="PROSITE" id="PS50880">
    <property type="entry name" value="TOPRIM"/>
    <property type="match status" value="1"/>
</dbReference>
<reference evidence="12 13" key="1">
    <citation type="submission" date="2018-08" db="EMBL/GenBank/DDBJ databases">
        <title>Cellulomonas rhizosphaerae sp. nov., a novel actinomycete isolated from soil.</title>
        <authorList>
            <person name="Tian Y."/>
        </authorList>
    </citation>
    <scope>NUCLEOTIDE SEQUENCE [LARGE SCALE GENOMIC DNA]</scope>
    <source>
        <strain evidence="12 13">NEAU-TCZ24</strain>
    </source>
</reference>
<feature type="site" description="Interaction with DNA" evidence="8">
    <location>
        <position position="162"/>
    </location>
</feature>
<dbReference type="InterPro" id="IPR003601">
    <property type="entry name" value="Topo_IA_2"/>
</dbReference>
<dbReference type="CDD" id="cd00186">
    <property type="entry name" value="TOP1Ac"/>
    <property type="match status" value="1"/>
</dbReference>
<evidence type="ECO:0000256" key="1">
    <source>
        <dbReference type="ARBA" id="ARBA00000213"/>
    </source>
</evidence>
<dbReference type="InterPro" id="IPR006171">
    <property type="entry name" value="TOPRIM_dom"/>
</dbReference>
<feature type="site" description="Interaction with DNA" evidence="8">
    <location>
        <position position="325"/>
    </location>
</feature>
<dbReference type="Gene3D" id="1.10.460.10">
    <property type="entry name" value="Topoisomerase I, domain 2"/>
    <property type="match status" value="1"/>
</dbReference>
<dbReference type="Gene3D" id="1.10.290.10">
    <property type="entry name" value="Topoisomerase I, domain 4"/>
    <property type="match status" value="1"/>
</dbReference>
<name>A0A413RHN4_9CELL</name>
<keyword evidence="13" id="KW-1185">Reference proteome</keyword>
<dbReference type="CDD" id="cd03363">
    <property type="entry name" value="TOPRIM_TopoIA_TopoI"/>
    <property type="match status" value="1"/>
</dbReference>
<keyword evidence="4" id="KW-0460">Magnesium</keyword>
<feature type="region of interest" description="Interaction with DNA" evidence="8">
    <location>
        <begin position="177"/>
        <end position="182"/>
    </location>
</feature>
<comment type="subunit">
    <text evidence="8">Monomer.</text>
</comment>
<feature type="region of interest" description="Disordered" evidence="9">
    <location>
        <begin position="814"/>
        <end position="839"/>
    </location>
</feature>
<dbReference type="PROSITE" id="PS00396">
    <property type="entry name" value="TOPO_IA_1"/>
    <property type="match status" value="1"/>
</dbReference>
<dbReference type="Pfam" id="PF01131">
    <property type="entry name" value="Topoisom_bac"/>
    <property type="match status" value="1"/>
</dbReference>
<dbReference type="GO" id="GO:0006265">
    <property type="term" value="P:DNA topological change"/>
    <property type="evidence" value="ECO:0007669"/>
    <property type="project" value="UniProtKB-UniRule"/>
</dbReference>
<feature type="domain" description="Toprim" evidence="10">
    <location>
        <begin position="5"/>
        <end position="128"/>
    </location>
</feature>
<comment type="catalytic activity">
    <reaction evidence="1 8">
        <text>ATP-independent breakage of single-stranded DNA, followed by passage and rejoining.</text>
        <dbReference type="EC" id="5.6.2.1"/>
    </reaction>
</comment>
<dbReference type="HAMAP" id="MF_00952">
    <property type="entry name" value="Topoisom_1_prok"/>
    <property type="match status" value="1"/>
</dbReference>
<evidence type="ECO:0000256" key="5">
    <source>
        <dbReference type="ARBA" id="ARBA00023029"/>
    </source>
</evidence>
<dbReference type="PRINTS" id="PR00417">
    <property type="entry name" value="PRTPISMRASEI"/>
</dbReference>
<dbReference type="Gene3D" id="2.70.20.10">
    <property type="entry name" value="Topoisomerase I, domain 3"/>
    <property type="match status" value="1"/>
</dbReference>
<dbReference type="InterPro" id="IPR013497">
    <property type="entry name" value="Topo_IA_cen"/>
</dbReference>
<dbReference type="InterPro" id="IPR000380">
    <property type="entry name" value="Topo_IA"/>
</dbReference>
<sequence>MSAGRKLVIVESPAKARTIAGYLGEGYDVEASVGHIRDLPQPSELPADMKKGPFGKFAVDVDNGFAPYYVVDADKRKKVSELKKLLKESDELFLATDEDREGEAIAWHLLAELKPKVPVKRMVFHEITREAIGRALENTREIDDRMVDAQETRRILDRLYGYEVSPVLWRKVRQGLSAGRVQSVATRLVVERERERMAFVAADYWDVNGTFAVADADQPVFPARLTALDGHRVASGRDFDDRGVLRSSETTHLTEEAATALVAGLAEASFEVRSLETKPYTRRPAAPFTTSTLQQESSRKLRMASRQTMRTAQSLYENGYITYMRTDSPVLSTQAIDAARRQAAELYGPEYVPDAPRVYTSKAKGAQEAHEAIRPAGDHFRTPAQVAKELSGDQFRLYELIWKRTVASQMGDARGSTASVRIGALATTGQDAVFSASGTVITFRGFLAAYEEGRDESRDDAPAEDEKGDARLPRMAEGDPLTGSDLAAAGHRTSPPPRFTEASLVKALEERGIGRPSTYAATISVIQDRGYVTSRGQALVPSWLAFAVTRLLEENFDWLVDYDFTAEMELDLDAIAAGDKDRVAWLSRFYFGDGTGTEEGEGLRDLVANLGDIDAREVNSIPIGDGITLRVGRYGPYLEDASAPLGEDGTPLRASVPEELAPDELTVAKARELLETQPEGDLVLGQDPATGTTIVAKNGRYGPYVTELLPEPELDEGLSAAAKKRALAAAPKPRTGSLFKSMSLQTITLDDALKLLSLPRVVGVDPESGTEITAQNGRYGPYLKKGTDSRTIASEEALLTTTLEEALAIYAQPKRGRGATATPPLRELGDDPTSGKPIVVKDGRFGAYVTDGTTNRTLPRDVTPESITPEQAIELLAEKRASAPAKKKAPARKAPARAKAAAKK</sequence>
<dbReference type="Gene3D" id="3.40.50.140">
    <property type="match status" value="1"/>
</dbReference>
<feature type="site" description="Interaction with DNA" evidence="8">
    <location>
        <position position="529"/>
    </location>
</feature>
<dbReference type="PANTHER" id="PTHR42785:SF1">
    <property type="entry name" value="DNA TOPOISOMERASE"/>
    <property type="match status" value="1"/>
</dbReference>
<feature type="site" description="Interaction with DNA" evidence="8">
    <location>
        <position position="153"/>
    </location>
</feature>
<feature type="domain" description="Topo IA-type catalytic" evidence="11">
    <location>
        <begin position="143"/>
        <end position="597"/>
    </location>
</feature>
<keyword evidence="3" id="KW-0479">Metal-binding</keyword>
<dbReference type="InterPro" id="IPR028612">
    <property type="entry name" value="Topoisom_1_IA"/>
</dbReference>
<keyword evidence="5 8" id="KW-0799">Topoisomerase</keyword>
<evidence type="ECO:0000256" key="8">
    <source>
        <dbReference type="HAMAP-Rule" id="MF_00952"/>
    </source>
</evidence>
<evidence type="ECO:0000313" key="12">
    <source>
        <dbReference type="EMBL" id="RHA37684.1"/>
    </source>
</evidence>
<dbReference type="SMART" id="SM00436">
    <property type="entry name" value="TOP1Bc"/>
    <property type="match status" value="1"/>
</dbReference>
<feature type="compositionally biased region" description="Basic residues" evidence="9">
    <location>
        <begin position="885"/>
        <end position="904"/>
    </location>
</feature>
<evidence type="ECO:0000259" key="11">
    <source>
        <dbReference type="PROSITE" id="PS52039"/>
    </source>
</evidence>
<dbReference type="Pfam" id="PF13368">
    <property type="entry name" value="Toprim_C_rpt"/>
    <property type="match status" value="4"/>
</dbReference>
<dbReference type="PROSITE" id="PS52039">
    <property type="entry name" value="TOPO_IA_2"/>
    <property type="match status" value="1"/>
</dbReference>
<dbReference type="Pfam" id="PF01751">
    <property type="entry name" value="Toprim"/>
    <property type="match status" value="1"/>
</dbReference>
<evidence type="ECO:0000256" key="3">
    <source>
        <dbReference type="ARBA" id="ARBA00022723"/>
    </source>
</evidence>
<dbReference type="InterPro" id="IPR034149">
    <property type="entry name" value="TOPRIM_TopoI"/>
</dbReference>
<feature type="active site" description="O-(5'-phospho-DNA)-tyrosine intermediate" evidence="8">
    <location>
        <position position="323"/>
    </location>
</feature>
<evidence type="ECO:0000313" key="13">
    <source>
        <dbReference type="Proteomes" id="UP000283374"/>
    </source>
</evidence>
<dbReference type="GO" id="GO:0003677">
    <property type="term" value="F:DNA binding"/>
    <property type="evidence" value="ECO:0007669"/>
    <property type="project" value="UniProtKB-KW"/>
</dbReference>
<comment type="caution">
    <text evidence="12">The sequence shown here is derived from an EMBL/GenBank/DDBJ whole genome shotgun (WGS) entry which is preliminary data.</text>
</comment>
<feature type="region of interest" description="Disordered" evidence="9">
    <location>
        <begin position="876"/>
        <end position="904"/>
    </location>
</feature>
<feature type="site" description="Interaction with DNA" evidence="8">
    <location>
        <position position="169"/>
    </location>
</feature>
<dbReference type="InterPro" id="IPR013826">
    <property type="entry name" value="Topo_IA_cen_sub3"/>
</dbReference>
<dbReference type="GO" id="GO:0003917">
    <property type="term" value="F:DNA topoisomerase type I (single strand cut, ATP-independent) activity"/>
    <property type="evidence" value="ECO:0007669"/>
    <property type="project" value="UniProtKB-UniRule"/>
</dbReference>
<feature type="site" description="Interaction with DNA" evidence="8">
    <location>
        <position position="157"/>
    </location>
</feature>
<dbReference type="InterPro" id="IPR023406">
    <property type="entry name" value="Topo_IA_AS"/>
</dbReference>
<dbReference type="SMART" id="SM00493">
    <property type="entry name" value="TOPRIM"/>
    <property type="match status" value="1"/>
</dbReference>
<evidence type="ECO:0000256" key="2">
    <source>
        <dbReference type="ARBA" id="ARBA00009446"/>
    </source>
</evidence>
<evidence type="ECO:0000256" key="4">
    <source>
        <dbReference type="ARBA" id="ARBA00022842"/>
    </source>
</evidence>
<dbReference type="EMBL" id="QWKP01000221">
    <property type="protein sequence ID" value="RHA37684.1"/>
    <property type="molecule type" value="Genomic_DNA"/>
</dbReference>
<feature type="site" description="Interaction with DNA" evidence="8">
    <location>
        <position position="154"/>
    </location>
</feature>
<dbReference type="EC" id="5.6.2.1" evidence="8"/>
<dbReference type="GO" id="GO:0046872">
    <property type="term" value="F:metal ion binding"/>
    <property type="evidence" value="ECO:0007669"/>
    <property type="project" value="UniProtKB-KW"/>
</dbReference>
<evidence type="ECO:0000259" key="10">
    <source>
        <dbReference type="PROSITE" id="PS50880"/>
    </source>
</evidence>
<feature type="compositionally biased region" description="Basic and acidic residues" evidence="9">
    <location>
        <begin position="453"/>
        <end position="477"/>
    </location>
</feature>
<dbReference type="InterPro" id="IPR013824">
    <property type="entry name" value="Topo_IA_cen_sub1"/>
</dbReference>
<keyword evidence="6 8" id="KW-0238">DNA-binding</keyword>
<dbReference type="InterPro" id="IPR003602">
    <property type="entry name" value="Topo_IA_DNA-bd_dom"/>
</dbReference>
<dbReference type="SMART" id="SM00437">
    <property type="entry name" value="TOP1Ac"/>
    <property type="match status" value="1"/>
</dbReference>
<comment type="function">
    <text evidence="8">Releases the supercoiling and torsional tension of DNA, which is introduced during the DNA replication and transcription, by transiently cleaving and rejoining one strand of the DNA duplex. Introduces a single-strand break via transesterification at a target site in duplex DNA. The scissile phosphodiester is attacked by the catalytic tyrosine of the enzyme, resulting in the formation of a DNA-(5'-phosphotyrosyl)-enzyme intermediate and the expulsion of a 3'-OH DNA strand. The free DNA strand then undergoes passage around the unbroken strand, thus removing DNA supercoils. Finally, in the religation step, the DNA 3'-OH attacks the covalent intermediate to expel the active-site tyrosine and restore the DNA phosphodiester backbone.</text>
</comment>
<dbReference type="OrthoDB" id="9804262at2"/>
<dbReference type="SUPFAM" id="SSF56712">
    <property type="entry name" value="Prokaryotic type I DNA topoisomerase"/>
    <property type="match status" value="1"/>
</dbReference>
<accession>A0A413RHN4</accession>
<dbReference type="PANTHER" id="PTHR42785">
    <property type="entry name" value="DNA TOPOISOMERASE, TYPE IA, CORE"/>
    <property type="match status" value="1"/>
</dbReference>
<dbReference type="InterPro" id="IPR025589">
    <property type="entry name" value="Toprim_C_rpt"/>
</dbReference>
<dbReference type="NCBIfam" id="TIGR01051">
    <property type="entry name" value="topA_bact"/>
    <property type="match status" value="1"/>
</dbReference>
<dbReference type="InterPro" id="IPR005733">
    <property type="entry name" value="TopoI_bac-type"/>
</dbReference>
<dbReference type="AlphaFoldDB" id="A0A413RHN4"/>
<proteinExistence type="inferred from homology"/>
<feature type="region of interest" description="Disordered" evidence="9">
    <location>
        <begin position="453"/>
        <end position="498"/>
    </location>
</feature>
<organism evidence="12 13">
    <name type="scientific">Cellulomonas rhizosphaerae</name>
    <dbReference type="NCBI Taxonomy" id="2293719"/>
    <lineage>
        <taxon>Bacteria</taxon>
        <taxon>Bacillati</taxon>
        <taxon>Actinomycetota</taxon>
        <taxon>Actinomycetes</taxon>
        <taxon>Micrococcales</taxon>
        <taxon>Cellulomonadaceae</taxon>
        <taxon>Cellulomonas</taxon>
    </lineage>
</organism>
<evidence type="ECO:0000256" key="6">
    <source>
        <dbReference type="ARBA" id="ARBA00023125"/>
    </source>
</evidence>
<dbReference type="InterPro" id="IPR023405">
    <property type="entry name" value="Topo_IA_core_domain"/>
</dbReference>
<evidence type="ECO:0000256" key="9">
    <source>
        <dbReference type="SAM" id="MobiDB-lite"/>
    </source>
</evidence>